<proteinExistence type="predicted"/>
<evidence type="ECO:0000313" key="5">
    <source>
        <dbReference type="Proteomes" id="UP001208651"/>
    </source>
</evidence>
<protein>
    <submittedName>
        <fullName evidence="4">Winged helix-turn-helix domain-containing protein</fullName>
    </submittedName>
</protein>
<reference evidence="4" key="1">
    <citation type="submission" date="2022-01" db="EMBL/GenBank/DDBJ databases">
        <title>Comparison of Fish pathogen Aeromonas spp.</title>
        <authorList>
            <person name="Dubey S."/>
            <person name="Sorum H."/>
            <person name="Munangandu H.M."/>
        </authorList>
    </citation>
    <scope>NUCLEOTIDE SEQUENCE</scope>
    <source>
        <strain evidence="4">SD/21-15</strain>
    </source>
</reference>
<dbReference type="Pfam" id="PF00486">
    <property type="entry name" value="Trans_reg_C"/>
    <property type="match status" value="1"/>
</dbReference>
<feature type="DNA-binding region" description="OmpR/PhoB-type" evidence="2">
    <location>
        <begin position="12"/>
        <end position="113"/>
    </location>
</feature>
<dbReference type="GO" id="GO:0006355">
    <property type="term" value="P:regulation of DNA-templated transcription"/>
    <property type="evidence" value="ECO:0007669"/>
    <property type="project" value="InterPro"/>
</dbReference>
<dbReference type="InterPro" id="IPR036388">
    <property type="entry name" value="WH-like_DNA-bd_sf"/>
</dbReference>
<sequence>MKDLMLSLSDKRNFIKTQDGRFRMDLDSGVYYDNETMIGRLGLRELHVFSLLLAHQGNLVSRESILTIVWGDRVVTETVVTVAISKIRTLLKKICGNGDYIITVSGCGYIFNAEKTGMVVVEESPPPQK</sequence>
<name>A0AAW5RUC9_AERME</name>
<comment type="caution">
    <text evidence="4">The sequence shown here is derived from an EMBL/GenBank/DDBJ whole genome shotgun (WGS) entry which is preliminary data.</text>
</comment>
<dbReference type="SMART" id="SM00862">
    <property type="entry name" value="Trans_reg_C"/>
    <property type="match status" value="1"/>
</dbReference>
<dbReference type="InterPro" id="IPR001867">
    <property type="entry name" value="OmpR/PhoB-type_DNA-bd"/>
</dbReference>
<dbReference type="PROSITE" id="PS51755">
    <property type="entry name" value="OMPR_PHOB"/>
    <property type="match status" value="1"/>
</dbReference>
<evidence type="ECO:0000259" key="3">
    <source>
        <dbReference type="PROSITE" id="PS51755"/>
    </source>
</evidence>
<dbReference type="InterPro" id="IPR016032">
    <property type="entry name" value="Sig_transdc_resp-reg_C-effctor"/>
</dbReference>
<dbReference type="Gene3D" id="1.10.10.10">
    <property type="entry name" value="Winged helix-like DNA-binding domain superfamily/Winged helix DNA-binding domain"/>
    <property type="match status" value="1"/>
</dbReference>
<gene>
    <name evidence="4" type="ORF">LZT28_22110</name>
</gene>
<dbReference type="EMBL" id="JAJVCY010000092">
    <property type="protein sequence ID" value="MCV3290873.1"/>
    <property type="molecule type" value="Genomic_DNA"/>
</dbReference>
<evidence type="ECO:0000256" key="2">
    <source>
        <dbReference type="PROSITE-ProRule" id="PRU01091"/>
    </source>
</evidence>
<dbReference type="Proteomes" id="UP001208651">
    <property type="component" value="Unassembled WGS sequence"/>
</dbReference>
<dbReference type="AlphaFoldDB" id="A0AAW5RUC9"/>
<dbReference type="SUPFAM" id="SSF46894">
    <property type="entry name" value="C-terminal effector domain of the bipartite response regulators"/>
    <property type="match status" value="1"/>
</dbReference>
<organism evidence="4 5">
    <name type="scientific">Aeromonas media</name>
    <dbReference type="NCBI Taxonomy" id="651"/>
    <lineage>
        <taxon>Bacteria</taxon>
        <taxon>Pseudomonadati</taxon>
        <taxon>Pseudomonadota</taxon>
        <taxon>Gammaproteobacteria</taxon>
        <taxon>Aeromonadales</taxon>
        <taxon>Aeromonadaceae</taxon>
        <taxon>Aeromonas</taxon>
    </lineage>
</organism>
<dbReference type="GO" id="GO:0000160">
    <property type="term" value="P:phosphorelay signal transduction system"/>
    <property type="evidence" value="ECO:0007669"/>
    <property type="project" value="InterPro"/>
</dbReference>
<evidence type="ECO:0000313" key="4">
    <source>
        <dbReference type="EMBL" id="MCV3290873.1"/>
    </source>
</evidence>
<accession>A0AAW5RUC9</accession>
<dbReference type="GO" id="GO:0003677">
    <property type="term" value="F:DNA binding"/>
    <property type="evidence" value="ECO:0007669"/>
    <property type="project" value="UniProtKB-UniRule"/>
</dbReference>
<keyword evidence="1 2" id="KW-0238">DNA-binding</keyword>
<evidence type="ECO:0000256" key="1">
    <source>
        <dbReference type="ARBA" id="ARBA00023125"/>
    </source>
</evidence>
<feature type="domain" description="OmpR/PhoB-type" evidence="3">
    <location>
        <begin position="12"/>
        <end position="113"/>
    </location>
</feature>
<dbReference type="RefSeq" id="WP_162726214.1">
    <property type="nucleotide sequence ID" value="NZ_JAJVCY010000092.1"/>
</dbReference>